<evidence type="ECO:0000313" key="3">
    <source>
        <dbReference type="EMBL" id="PHO17547.1"/>
    </source>
</evidence>
<dbReference type="EMBL" id="CP032098">
    <property type="protein sequence ID" value="AXX91461.1"/>
    <property type="molecule type" value="Genomic_DNA"/>
</dbReference>
<accession>A0A2G1DGD3</accession>
<gene>
    <name evidence="2" type="ORF">AMOL_0445</name>
    <name evidence="3" type="ORF">CPU12_09625</name>
</gene>
<feature type="transmembrane region" description="Helical" evidence="1">
    <location>
        <begin position="366"/>
        <end position="386"/>
    </location>
</feature>
<feature type="transmembrane region" description="Helical" evidence="1">
    <location>
        <begin position="296"/>
        <end position="319"/>
    </location>
</feature>
<evidence type="ECO:0000313" key="5">
    <source>
        <dbReference type="Proteomes" id="UP000262712"/>
    </source>
</evidence>
<evidence type="ECO:0000313" key="2">
    <source>
        <dbReference type="EMBL" id="AXX91461.1"/>
    </source>
</evidence>
<keyword evidence="4" id="KW-1185">Reference proteome</keyword>
<dbReference type="KEGG" id="amol:AMOL_0445"/>
<keyword evidence="1" id="KW-0472">Membrane</keyword>
<keyword evidence="1" id="KW-1133">Transmembrane helix</keyword>
<sequence length="396" mass="47544">MQYKLNQCKEFYNNKNIKIKNIELYEDNDKSIEINTLPDYKFFNESQILFEFCIFKNTFNIENGVHFSLGIKKQRIEILFFKNCIFENNIRLFNELIEYELIFENCIFLEEVNLEKSIFEKHCGFSNSIFFNGINLKDTSFDSRVSFRNITLNTKNEFNLEETYINNKVEFIRICSKDLVQGEYLDYNSFYKSIEEKKEEKYLNVKNRETARIIKDSFEQQNNIIEANKYYALEMKKREEEELTKDLKEGKNFFEWLVFKVHGISSNHSQDWLLALFWIISFSFSIGTITNDFEEYHISFLNLIPAFFIFIMSLIISSLEIEFKNILLIIFGFISYGLYSIISYDFNLYNVANHINPFSVMNSWDNITFSELIFKVIIAYLIYQFIISIRQNTRRK</sequence>
<evidence type="ECO:0000256" key="1">
    <source>
        <dbReference type="SAM" id="Phobius"/>
    </source>
</evidence>
<evidence type="ECO:0000313" key="4">
    <source>
        <dbReference type="Proteomes" id="UP000221222"/>
    </source>
</evidence>
<dbReference type="Proteomes" id="UP000221222">
    <property type="component" value="Unassembled WGS sequence"/>
</dbReference>
<keyword evidence="1" id="KW-0812">Transmembrane</keyword>
<dbReference type="EMBL" id="NXFY01000015">
    <property type="protein sequence ID" value="PHO17547.1"/>
    <property type="molecule type" value="Genomic_DNA"/>
</dbReference>
<name>A0A2G1DGD3_9BACT</name>
<feature type="transmembrane region" description="Helical" evidence="1">
    <location>
        <begin position="326"/>
        <end position="346"/>
    </location>
</feature>
<dbReference type="Proteomes" id="UP000262712">
    <property type="component" value="Chromosome"/>
</dbReference>
<feature type="transmembrane region" description="Helical" evidence="1">
    <location>
        <begin position="272"/>
        <end position="290"/>
    </location>
</feature>
<dbReference type="AlphaFoldDB" id="A0A2G1DGD3"/>
<dbReference type="RefSeq" id="WP_099342904.1">
    <property type="nucleotide sequence ID" value="NZ_CP032098.1"/>
</dbReference>
<proteinExistence type="predicted"/>
<organism evidence="3 4">
    <name type="scientific">Malaciobacter molluscorum LMG 25693</name>
    <dbReference type="NCBI Taxonomy" id="870501"/>
    <lineage>
        <taxon>Bacteria</taxon>
        <taxon>Pseudomonadati</taxon>
        <taxon>Campylobacterota</taxon>
        <taxon>Epsilonproteobacteria</taxon>
        <taxon>Campylobacterales</taxon>
        <taxon>Arcobacteraceae</taxon>
        <taxon>Malaciobacter</taxon>
    </lineage>
</organism>
<reference evidence="2 5" key="2">
    <citation type="submission" date="2018-08" db="EMBL/GenBank/DDBJ databases">
        <title>Complete genome of the Arcobacter molluscorum type strain LMG 25693.</title>
        <authorList>
            <person name="Miller W.G."/>
            <person name="Yee E."/>
            <person name="Bono J.L."/>
        </authorList>
    </citation>
    <scope>NUCLEOTIDE SEQUENCE [LARGE SCALE GENOMIC DNA]</scope>
    <source>
        <strain evidence="2 5">CECT 7696</strain>
    </source>
</reference>
<protein>
    <submittedName>
        <fullName evidence="2">Membrane protein</fullName>
    </submittedName>
</protein>
<reference evidence="3 4" key="1">
    <citation type="submission" date="2017-09" db="EMBL/GenBank/DDBJ databases">
        <title>Arcobacter canalis sp. nov., a new species isolated from a water canal contaminated with urban sewage.</title>
        <authorList>
            <person name="Perez-Cataluna A."/>
            <person name="Salas-Masso N."/>
            <person name="Figueras M.J."/>
        </authorList>
    </citation>
    <scope>NUCLEOTIDE SEQUENCE [LARGE SCALE GENOMIC DNA]</scope>
    <source>
        <strain evidence="3 4">F98-3</strain>
    </source>
</reference>